<sequence>MKFTNLADIEKEIARLQRKQETSSMSLSDEKKLIKDIEALQASRRTAEELKSKQGDLDTIKDDRKVIQADLNAKDKEIDSIQKEIDAQSKILKDLVDKQSSQRGTVDELMKQRDALKSDIDDKFKEKNTLRTEFREKTNDWYHNQRAIKAQRQMQYEEEKKRREEEKAAYLKKKEEEELAKTPYEEEMALCEYLADYLTKTYLTDSQEEEAKKAKEAEEKAKADVVAVKDDPFAGFKAFSKKPEDEVNYFGKGKGIKKLKAKKSSKAPTFSLSLDLFDQFGLITLNPPTSLDGVAASVEELKAKKQWYSEQPRGSVPTAKDIRKANAEAAAKAQSKGAKAGNKGKKGNFSISNEDFAPLGTGAVSSGTGENWLS</sequence>
<name>A0AAD8YPX8_9STRA</name>
<evidence type="ECO:0000313" key="3">
    <source>
        <dbReference type="EMBL" id="KAK1749242.1"/>
    </source>
</evidence>
<evidence type="ECO:0000256" key="2">
    <source>
        <dbReference type="SAM" id="MobiDB-lite"/>
    </source>
</evidence>
<reference evidence="3" key="1">
    <citation type="submission" date="2023-06" db="EMBL/GenBank/DDBJ databases">
        <title>Survivors Of The Sea: Transcriptome response of Skeletonema marinoi to long-term dormancy.</title>
        <authorList>
            <person name="Pinder M.I.M."/>
            <person name="Kourtchenko O."/>
            <person name="Robertson E.K."/>
            <person name="Larsson T."/>
            <person name="Maumus F."/>
            <person name="Osuna-Cruz C.M."/>
            <person name="Vancaester E."/>
            <person name="Stenow R."/>
            <person name="Vandepoele K."/>
            <person name="Ploug H."/>
            <person name="Bruchert V."/>
            <person name="Godhe A."/>
            <person name="Topel M."/>
        </authorList>
    </citation>
    <scope>NUCLEOTIDE SEQUENCE</scope>
    <source>
        <strain evidence="3">R05AC</strain>
    </source>
</reference>
<gene>
    <name evidence="3" type="ORF">QTG54_001181</name>
</gene>
<feature type="compositionally biased region" description="Polar residues" evidence="2">
    <location>
        <begin position="363"/>
        <end position="374"/>
    </location>
</feature>
<dbReference type="EMBL" id="JATAAI010000001">
    <property type="protein sequence ID" value="KAK1749242.1"/>
    <property type="molecule type" value="Genomic_DNA"/>
</dbReference>
<evidence type="ECO:0000256" key="1">
    <source>
        <dbReference type="SAM" id="Coils"/>
    </source>
</evidence>
<dbReference type="GO" id="GO:0042175">
    <property type="term" value="C:nuclear outer membrane-endoplasmic reticulum membrane network"/>
    <property type="evidence" value="ECO:0007669"/>
    <property type="project" value="TreeGrafter"/>
</dbReference>
<comment type="caution">
    <text evidence="3">The sequence shown here is derived from an EMBL/GenBank/DDBJ whole genome shotgun (WGS) entry which is preliminary data.</text>
</comment>
<dbReference type="GO" id="GO:1990904">
    <property type="term" value="C:ribonucleoprotein complex"/>
    <property type="evidence" value="ECO:0007669"/>
    <property type="project" value="TreeGrafter"/>
</dbReference>
<organism evidence="3 4">
    <name type="scientific">Skeletonema marinoi</name>
    <dbReference type="NCBI Taxonomy" id="267567"/>
    <lineage>
        <taxon>Eukaryota</taxon>
        <taxon>Sar</taxon>
        <taxon>Stramenopiles</taxon>
        <taxon>Ochrophyta</taxon>
        <taxon>Bacillariophyta</taxon>
        <taxon>Coscinodiscophyceae</taxon>
        <taxon>Thalassiosirophycidae</taxon>
        <taxon>Thalassiosirales</taxon>
        <taxon>Skeletonemataceae</taxon>
        <taxon>Skeletonema</taxon>
        <taxon>Skeletonema marinoi-dohrnii complex</taxon>
    </lineage>
</organism>
<dbReference type="AlphaFoldDB" id="A0AAD8YPX8"/>
<proteinExistence type="predicted"/>
<keyword evidence="4" id="KW-1185">Reference proteome</keyword>
<protein>
    <submittedName>
        <fullName evidence="3">Nuclear segregation protein</fullName>
    </submittedName>
</protein>
<dbReference type="GO" id="GO:0005783">
    <property type="term" value="C:endoplasmic reticulum"/>
    <property type="evidence" value="ECO:0007669"/>
    <property type="project" value="TreeGrafter"/>
</dbReference>
<dbReference type="Proteomes" id="UP001224775">
    <property type="component" value="Unassembled WGS sequence"/>
</dbReference>
<feature type="region of interest" description="Disordered" evidence="2">
    <location>
        <begin position="307"/>
        <end position="374"/>
    </location>
</feature>
<dbReference type="GO" id="GO:0008298">
    <property type="term" value="P:intracellular mRNA localization"/>
    <property type="evidence" value="ECO:0007669"/>
    <property type="project" value="TreeGrafter"/>
</dbReference>
<keyword evidence="1" id="KW-0175">Coiled coil</keyword>
<dbReference type="InterPro" id="IPR039604">
    <property type="entry name" value="Bfr1"/>
</dbReference>
<dbReference type="PANTHER" id="PTHR31027">
    <property type="entry name" value="NUCLEAR SEGREGATION PROTEIN BFR1"/>
    <property type="match status" value="1"/>
</dbReference>
<evidence type="ECO:0000313" key="4">
    <source>
        <dbReference type="Proteomes" id="UP001224775"/>
    </source>
</evidence>
<feature type="compositionally biased region" description="Low complexity" evidence="2">
    <location>
        <begin position="327"/>
        <end position="341"/>
    </location>
</feature>
<dbReference type="PANTHER" id="PTHR31027:SF2">
    <property type="entry name" value="LEBERCILIN DOMAIN-CONTAINING PROTEIN"/>
    <property type="match status" value="1"/>
</dbReference>
<accession>A0AAD8YPX8</accession>
<feature type="coiled-coil region" evidence="1">
    <location>
        <begin position="30"/>
        <end position="180"/>
    </location>
</feature>
<dbReference type="GO" id="GO:0003729">
    <property type="term" value="F:mRNA binding"/>
    <property type="evidence" value="ECO:0007669"/>
    <property type="project" value="TreeGrafter"/>
</dbReference>